<protein>
    <submittedName>
        <fullName evidence="1">Uncharacterized protein</fullName>
    </submittedName>
</protein>
<sequence>MWTPREALSVATCSVNKCDYIYFVHSYDDRRMIGRLDPGWADDVTLALKTLVFLSPDYNQLNLDLLTVCHVPLKCIDGKWISTQTARGRAEESSVVPSRLSPLPK</sequence>
<name>A0A6A5DUH2_PERFL</name>
<dbReference type="Proteomes" id="UP000465112">
    <property type="component" value="Chromosome 17"/>
</dbReference>
<proteinExistence type="predicted"/>
<comment type="caution">
    <text evidence="1">The sequence shown here is derived from an EMBL/GenBank/DDBJ whole genome shotgun (WGS) entry which is preliminary data.</text>
</comment>
<dbReference type="AlphaFoldDB" id="A0A6A5DUH2"/>
<accession>A0A6A5DUH2</accession>
<gene>
    <name evidence="1" type="ORF">PFLUV_G00204610</name>
</gene>
<evidence type="ECO:0000313" key="1">
    <source>
        <dbReference type="EMBL" id="KAF1377811.1"/>
    </source>
</evidence>
<dbReference type="EMBL" id="VHII01000017">
    <property type="protein sequence ID" value="KAF1377811.1"/>
    <property type="molecule type" value="Genomic_DNA"/>
</dbReference>
<keyword evidence="2" id="KW-1185">Reference proteome</keyword>
<evidence type="ECO:0000313" key="2">
    <source>
        <dbReference type="Proteomes" id="UP000465112"/>
    </source>
</evidence>
<reference evidence="1 2" key="1">
    <citation type="submission" date="2019-06" db="EMBL/GenBank/DDBJ databases">
        <title>A chromosome-scale genome assembly of the European perch, Perca fluviatilis.</title>
        <authorList>
            <person name="Roques C."/>
            <person name="Zahm M."/>
            <person name="Cabau C."/>
            <person name="Klopp C."/>
            <person name="Bouchez O."/>
            <person name="Donnadieu C."/>
            <person name="Kuhl H."/>
            <person name="Gislard M."/>
            <person name="Guendouz S."/>
            <person name="Journot L."/>
            <person name="Haffray P."/>
            <person name="Bestin A."/>
            <person name="Morvezen R."/>
            <person name="Feron R."/>
            <person name="Wen M."/>
            <person name="Jouanno E."/>
            <person name="Herpin A."/>
            <person name="Schartl M."/>
            <person name="Postlethwait J."/>
            <person name="Schaerlinger B."/>
            <person name="Chardard D."/>
            <person name="Lecocq T."/>
            <person name="Poncet C."/>
            <person name="Jaffrelo L."/>
            <person name="Lampietro C."/>
            <person name="Guiguen Y."/>
        </authorList>
    </citation>
    <scope>NUCLEOTIDE SEQUENCE [LARGE SCALE GENOMIC DNA]</scope>
    <source>
        <tissue evidence="1">Blood</tissue>
    </source>
</reference>
<organism evidence="1 2">
    <name type="scientific">Perca fluviatilis</name>
    <name type="common">European perch</name>
    <dbReference type="NCBI Taxonomy" id="8168"/>
    <lineage>
        <taxon>Eukaryota</taxon>
        <taxon>Metazoa</taxon>
        <taxon>Chordata</taxon>
        <taxon>Craniata</taxon>
        <taxon>Vertebrata</taxon>
        <taxon>Euteleostomi</taxon>
        <taxon>Actinopterygii</taxon>
        <taxon>Neopterygii</taxon>
        <taxon>Teleostei</taxon>
        <taxon>Neoteleostei</taxon>
        <taxon>Acanthomorphata</taxon>
        <taxon>Eupercaria</taxon>
        <taxon>Perciformes</taxon>
        <taxon>Percoidei</taxon>
        <taxon>Percidae</taxon>
        <taxon>Percinae</taxon>
        <taxon>Perca</taxon>
    </lineage>
</organism>